<evidence type="ECO:0000256" key="1">
    <source>
        <dbReference type="SAM" id="MobiDB-lite"/>
    </source>
</evidence>
<feature type="compositionally biased region" description="Polar residues" evidence="1">
    <location>
        <begin position="539"/>
        <end position="557"/>
    </location>
</feature>
<reference evidence="4" key="2">
    <citation type="submission" date="2015-01" db="EMBL/GenBank/DDBJ databases">
        <title>Evolutionary Origins and Diversification of the Mycorrhizal Mutualists.</title>
        <authorList>
            <consortium name="DOE Joint Genome Institute"/>
            <consortium name="Mycorrhizal Genomics Consortium"/>
            <person name="Kohler A."/>
            <person name="Kuo A."/>
            <person name="Nagy L.G."/>
            <person name="Floudas D."/>
            <person name="Copeland A."/>
            <person name="Barry K.W."/>
            <person name="Cichocki N."/>
            <person name="Veneault-Fourrey C."/>
            <person name="LaButti K."/>
            <person name="Lindquist E.A."/>
            <person name="Lipzen A."/>
            <person name="Lundell T."/>
            <person name="Morin E."/>
            <person name="Murat C."/>
            <person name="Riley R."/>
            <person name="Ohm R."/>
            <person name="Sun H."/>
            <person name="Tunlid A."/>
            <person name="Henrissat B."/>
            <person name="Grigoriev I.V."/>
            <person name="Hibbett D.S."/>
            <person name="Martin F."/>
        </authorList>
    </citation>
    <scope>NUCLEOTIDE SEQUENCE [LARGE SCALE GENOMIC DNA]</scope>
    <source>
        <strain evidence="4">h7</strain>
    </source>
</reference>
<dbReference type="OrthoDB" id="3248909at2759"/>
<organism evidence="3 4">
    <name type="scientific">Hebeloma cylindrosporum</name>
    <dbReference type="NCBI Taxonomy" id="76867"/>
    <lineage>
        <taxon>Eukaryota</taxon>
        <taxon>Fungi</taxon>
        <taxon>Dikarya</taxon>
        <taxon>Basidiomycota</taxon>
        <taxon>Agaricomycotina</taxon>
        <taxon>Agaricomycetes</taxon>
        <taxon>Agaricomycetidae</taxon>
        <taxon>Agaricales</taxon>
        <taxon>Agaricineae</taxon>
        <taxon>Hymenogastraceae</taxon>
        <taxon>Hebeloma</taxon>
    </lineage>
</organism>
<sequence length="590" mass="64043">MLTVAYVVGTPPGSPLDRRSKTWTPLPLRPYFWIPLIIVLVGAAIGLEIALYLSNKHQGWASGDTESRSTTLHYAYVVALWAWTDIEIKKIQASFRLFLSQQFLRMDSSSVQPPLPCGPGFIDGNSQSQFPAPSRCSARREGYMVATFVTWAGYAGAFILYELPAPPFIKVPYTVAAFELPTTISNGTAFVNTTAVKTSTGCQTIPVQMTQLGGGAWTNYASSNGCSITWSVSSGTDILFGADIPTCDSNQPPQFGPVVFWFFKYTPAAMASATFCYPSFSIWEVNVGVDVRTGNVTKVSEIAPFSQYSNFSSFSANVTGPPLNGRAYNGIRFNLTDPDQFVLGRQNATQLQLPAAIYQAATQSPEGYVGNFANGGFSALSDKVYGMYLALVAQQVYFLPDSEPINVEVRTFRKRVLVSDVAAHLLTTALLILAFFATIIQLFHRTDRQDLRLKHEPGTIALAVSIGAQTGVGNVLAGRQAGDDIKEALRDKKFRIDPVTMKIIMEGEHGYETAAVPPSPMLKRKSILDLLSGSGANGRHSQNLSGAAVTPTATPRSPSFPQPHTPKTGEHKYDDSFSANSQRSPSHARV</sequence>
<gene>
    <name evidence="3" type="ORF">M413DRAFT_70686</name>
</gene>
<accession>A0A0C3CF59</accession>
<dbReference type="HOGENOM" id="CLU_021534_0_0_1"/>
<keyword evidence="2" id="KW-0812">Transmembrane</keyword>
<feature type="transmembrane region" description="Helical" evidence="2">
    <location>
        <begin position="31"/>
        <end position="53"/>
    </location>
</feature>
<feature type="region of interest" description="Disordered" evidence="1">
    <location>
        <begin position="533"/>
        <end position="590"/>
    </location>
</feature>
<name>A0A0C3CF59_HEBCY</name>
<feature type="transmembrane region" description="Helical" evidence="2">
    <location>
        <begin position="143"/>
        <end position="161"/>
    </location>
</feature>
<dbReference type="EMBL" id="KN831778">
    <property type="protein sequence ID" value="KIM42246.1"/>
    <property type="molecule type" value="Genomic_DNA"/>
</dbReference>
<dbReference type="AlphaFoldDB" id="A0A0C3CF59"/>
<dbReference type="Proteomes" id="UP000053424">
    <property type="component" value="Unassembled WGS sequence"/>
</dbReference>
<keyword evidence="2" id="KW-1133">Transmembrane helix</keyword>
<protein>
    <submittedName>
        <fullName evidence="3">Uncharacterized protein</fullName>
    </submittedName>
</protein>
<feature type="transmembrane region" description="Helical" evidence="2">
    <location>
        <begin position="421"/>
        <end position="443"/>
    </location>
</feature>
<evidence type="ECO:0000256" key="2">
    <source>
        <dbReference type="SAM" id="Phobius"/>
    </source>
</evidence>
<feature type="compositionally biased region" description="Polar residues" evidence="1">
    <location>
        <begin position="577"/>
        <end position="590"/>
    </location>
</feature>
<dbReference type="STRING" id="686832.A0A0C3CF59"/>
<keyword evidence="4" id="KW-1185">Reference proteome</keyword>
<evidence type="ECO:0000313" key="3">
    <source>
        <dbReference type="EMBL" id="KIM42246.1"/>
    </source>
</evidence>
<keyword evidence="2" id="KW-0472">Membrane</keyword>
<evidence type="ECO:0000313" key="4">
    <source>
        <dbReference type="Proteomes" id="UP000053424"/>
    </source>
</evidence>
<proteinExistence type="predicted"/>
<reference evidence="3 4" key="1">
    <citation type="submission" date="2014-04" db="EMBL/GenBank/DDBJ databases">
        <authorList>
            <consortium name="DOE Joint Genome Institute"/>
            <person name="Kuo A."/>
            <person name="Gay G."/>
            <person name="Dore J."/>
            <person name="Kohler A."/>
            <person name="Nagy L.G."/>
            <person name="Floudas D."/>
            <person name="Copeland A."/>
            <person name="Barry K.W."/>
            <person name="Cichocki N."/>
            <person name="Veneault-Fourrey C."/>
            <person name="LaButti K."/>
            <person name="Lindquist E.A."/>
            <person name="Lipzen A."/>
            <person name="Lundell T."/>
            <person name="Morin E."/>
            <person name="Murat C."/>
            <person name="Sun H."/>
            <person name="Tunlid A."/>
            <person name="Henrissat B."/>
            <person name="Grigoriev I.V."/>
            <person name="Hibbett D.S."/>
            <person name="Martin F."/>
            <person name="Nordberg H.P."/>
            <person name="Cantor M.N."/>
            <person name="Hua S.X."/>
        </authorList>
    </citation>
    <scope>NUCLEOTIDE SEQUENCE [LARGE SCALE GENOMIC DNA]</scope>
    <source>
        <strain evidence="4">h7</strain>
    </source>
</reference>